<dbReference type="SUPFAM" id="SSF53474">
    <property type="entry name" value="alpha/beta-Hydrolases"/>
    <property type="match status" value="1"/>
</dbReference>
<accession>Q1YPE7</accession>
<dbReference type="InterPro" id="IPR050471">
    <property type="entry name" value="AB_hydrolase"/>
</dbReference>
<reference evidence="2 3" key="1">
    <citation type="submission" date="2006-03" db="EMBL/GenBank/DDBJ databases">
        <authorList>
            <person name="Giovannoni S.J."/>
            <person name="Cho J.-C."/>
            <person name="Ferriera S."/>
            <person name="Johnson J."/>
            <person name="Kravitz S."/>
            <person name="Halpern A."/>
            <person name="Remington K."/>
            <person name="Beeson K."/>
            <person name="Tran B."/>
            <person name="Rogers Y.-H."/>
            <person name="Friedman R."/>
            <person name="Venter J.C."/>
        </authorList>
    </citation>
    <scope>NUCLEOTIDE SEQUENCE [LARGE SCALE GENOMIC DNA]</scope>
    <source>
        <strain evidence="2 3">HTCC2207</strain>
    </source>
</reference>
<dbReference type="InterPro" id="IPR029058">
    <property type="entry name" value="AB_hydrolase_fold"/>
</dbReference>
<dbReference type="Gene3D" id="3.40.50.1820">
    <property type="entry name" value="alpha/beta hydrolase"/>
    <property type="match status" value="1"/>
</dbReference>
<dbReference type="GO" id="GO:0046503">
    <property type="term" value="P:glycerolipid catabolic process"/>
    <property type="evidence" value="ECO:0007669"/>
    <property type="project" value="TreeGrafter"/>
</dbReference>
<dbReference type="Proteomes" id="UP000005555">
    <property type="component" value="Unassembled WGS sequence"/>
</dbReference>
<keyword evidence="3" id="KW-1185">Reference proteome</keyword>
<protein>
    <submittedName>
        <fullName evidence="2">Probable hydrolase</fullName>
    </submittedName>
</protein>
<keyword evidence="2" id="KW-0378">Hydrolase</keyword>
<dbReference type="InterPro" id="IPR000073">
    <property type="entry name" value="AB_hydrolase_1"/>
</dbReference>
<proteinExistence type="predicted"/>
<dbReference type="HOGENOM" id="CLU_020336_0_1_6"/>
<organism evidence="2 3">
    <name type="scientific">gamma proteobacterium HTCC2207</name>
    <dbReference type="NCBI Taxonomy" id="314287"/>
    <lineage>
        <taxon>Bacteria</taxon>
        <taxon>Pseudomonadati</taxon>
        <taxon>Pseudomonadota</taxon>
        <taxon>Gammaproteobacteria</taxon>
        <taxon>Cellvibrionales</taxon>
        <taxon>Porticoccaceae</taxon>
        <taxon>SAR92 clade</taxon>
    </lineage>
</organism>
<evidence type="ECO:0000259" key="1">
    <source>
        <dbReference type="Pfam" id="PF00561"/>
    </source>
</evidence>
<dbReference type="PANTHER" id="PTHR43433:SF5">
    <property type="entry name" value="AB HYDROLASE-1 DOMAIN-CONTAINING PROTEIN"/>
    <property type="match status" value="1"/>
</dbReference>
<dbReference type="ESTHER" id="9gamm-q1ype7">
    <property type="family name" value="Aclacinomycin-methylesterase_RdmC"/>
</dbReference>
<evidence type="ECO:0000313" key="2">
    <source>
        <dbReference type="EMBL" id="EAS46088.1"/>
    </source>
</evidence>
<dbReference type="EMBL" id="AAPI01000010">
    <property type="protein sequence ID" value="EAS46088.1"/>
    <property type="molecule type" value="Genomic_DNA"/>
</dbReference>
<sequence>MKTIILTLLFILAAPLVSAEYSRTYIESHPLQTVAVNGIDMAYRVVGEDPDRPKVVIIMGLGGSNVVWGDTLVKGLVEGGYELLMFDNRDVGGSTRFDDWGQPTIWLQLIKQKLGLPVNAPYTLSDMAADTVALMDRLGYQDAHIIGTSMGGMIAQVVAAEYPQHTRSLISIMSSTGARHLPWPTQRAEGNLRDLAEGDAAAERDAMMRARGFYPESMPRQLMAVFKSGDRSEDVASIQASTLVMHGVDDTLVPPPHGVHTAELIQGSEFVLLEEMGHNMPENVLPELISRMRGHMDKVEGKQAKAARADESVKVTQAPS</sequence>
<name>Q1YPE7_9GAMM</name>
<dbReference type="STRING" id="314287.GB2207_02945"/>
<feature type="domain" description="AB hydrolase-1" evidence="1">
    <location>
        <begin position="55"/>
        <end position="179"/>
    </location>
</feature>
<dbReference type="eggNOG" id="COG2267">
    <property type="taxonomic scope" value="Bacteria"/>
</dbReference>
<dbReference type="Pfam" id="PF00561">
    <property type="entry name" value="Abhydrolase_1"/>
    <property type="match status" value="1"/>
</dbReference>
<dbReference type="OrthoDB" id="9798888at2"/>
<dbReference type="AlphaFoldDB" id="Q1YPE7"/>
<dbReference type="GO" id="GO:0004806">
    <property type="term" value="F:triacylglycerol lipase activity"/>
    <property type="evidence" value="ECO:0007669"/>
    <property type="project" value="TreeGrafter"/>
</dbReference>
<gene>
    <name evidence="2" type="ORF">GB2207_02945</name>
</gene>
<comment type="caution">
    <text evidence="2">The sequence shown here is derived from an EMBL/GenBank/DDBJ whole genome shotgun (WGS) entry which is preliminary data.</text>
</comment>
<evidence type="ECO:0000313" key="3">
    <source>
        <dbReference type="Proteomes" id="UP000005555"/>
    </source>
</evidence>
<dbReference type="PANTHER" id="PTHR43433">
    <property type="entry name" value="HYDROLASE, ALPHA/BETA FOLD FAMILY PROTEIN"/>
    <property type="match status" value="1"/>
</dbReference>